<protein>
    <submittedName>
        <fullName evidence="1">MerR family transcriptional regulator</fullName>
    </submittedName>
</protein>
<evidence type="ECO:0000313" key="2">
    <source>
        <dbReference type="Proteomes" id="UP000078103"/>
    </source>
</evidence>
<dbReference type="Pfam" id="PF13591">
    <property type="entry name" value="MerR_2"/>
    <property type="match status" value="1"/>
</dbReference>
<sequence length="97" mass="11049">MNREQDIQLTFNEIVRACDGDADWVVNVIEEEIISVQGSPREAGFSGWQLARIRRARRISRDFEASVPATALILQLLDELETLRKGRLEDSNRALPL</sequence>
<dbReference type="EMBL" id="LXSH01000020">
    <property type="protein sequence ID" value="OAM21564.1"/>
    <property type="molecule type" value="Genomic_DNA"/>
</dbReference>
<dbReference type="AlphaFoldDB" id="A0A1A9RMC1"/>
<evidence type="ECO:0000313" key="1">
    <source>
        <dbReference type="EMBL" id="OAM21564.1"/>
    </source>
</evidence>
<dbReference type="Gene3D" id="1.10.1660.10">
    <property type="match status" value="1"/>
</dbReference>
<comment type="caution">
    <text evidence="1">The sequence shown here is derived from an EMBL/GenBank/DDBJ whole genome shotgun (WGS) entry which is preliminary data.</text>
</comment>
<accession>A0A1A9RMC1</accession>
<organism evidence="1 2">
    <name type="scientific">Eikenella corrodens</name>
    <dbReference type="NCBI Taxonomy" id="539"/>
    <lineage>
        <taxon>Bacteria</taxon>
        <taxon>Pseudomonadati</taxon>
        <taxon>Pseudomonadota</taxon>
        <taxon>Betaproteobacteria</taxon>
        <taxon>Neisseriales</taxon>
        <taxon>Neisseriaceae</taxon>
        <taxon>Eikenella</taxon>
    </lineage>
</organism>
<dbReference type="RefSeq" id="WP_023887636.1">
    <property type="nucleotide sequence ID" value="NZ_JBHRNP010000097.1"/>
</dbReference>
<dbReference type="Proteomes" id="UP000078103">
    <property type="component" value="Unassembled WGS sequence"/>
</dbReference>
<gene>
    <name evidence="1" type="ORF">A7P89_06965</name>
</gene>
<proteinExistence type="predicted"/>
<name>A0A1A9RMC1_EIKCO</name>
<reference evidence="2" key="1">
    <citation type="submission" date="2016-05" db="EMBL/GenBank/DDBJ databases">
        <title>Draft genome of Corynebacterium afermentans subsp. afermentans LCDC 88199T.</title>
        <authorList>
            <person name="Bernier A.-M."/>
            <person name="Bernard K."/>
        </authorList>
    </citation>
    <scope>NUCLEOTIDE SEQUENCE [LARGE SCALE GENOMIC DNA]</scope>
    <source>
        <strain evidence="2">NML120819</strain>
    </source>
</reference>